<evidence type="ECO:0008006" key="3">
    <source>
        <dbReference type="Google" id="ProtNLM"/>
    </source>
</evidence>
<sequence>MAKADINVDPEILRGGVQQVIAVVIENWRAQQRAYEEALALVTGRVWAWVGGHGGTGRTRAASNAYLDLVAETIQAKITELQTFIEYMQAHANNLLDLAERTEQADLHAANLLKDVAQDIGEVKVR</sequence>
<name>A0ABS4PWP5_9PSEU</name>
<evidence type="ECO:0000313" key="1">
    <source>
        <dbReference type="EMBL" id="MBP2183852.1"/>
    </source>
</evidence>
<reference evidence="1 2" key="1">
    <citation type="submission" date="2021-03" db="EMBL/GenBank/DDBJ databases">
        <title>Sequencing the genomes of 1000 actinobacteria strains.</title>
        <authorList>
            <person name="Klenk H.-P."/>
        </authorList>
    </citation>
    <scope>NUCLEOTIDE SEQUENCE [LARGE SCALE GENOMIC DNA]</scope>
    <source>
        <strain evidence="1 2">DSM 45510</strain>
    </source>
</reference>
<organism evidence="1 2">
    <name type="scientific">Amycolatopsis magusensis</name>
    <dbReference type="NCBI Taxonomy" id="882444"/>
    <lineage>
        <taxon>Bacteria</taxon>
        <taxon>Bacillati</taxon>
        <taxon>Actinomycetota</taxon>
        <taxon>Actinomycetes</taxon>
        <taxon>Pseudonocardiales</taxon>
        <taxon>Pseudonocardiaceae</taxon>
        <taxon>Amycolatopsis</taxon>
    </lineage>
</organism>
<evidence type="ECO:0000313" key="2">
    <source>
        <dbReference type="Proteomes" id="UP000741013"/>
    </source>
</evidence>
<dbReference type="Proteomes" id="UP000741013">
    <property type="component" value="Unassembled WGS sequence"/>
</dbReference>
<proteinExistence type="predicted"/>
<gene>
    <name evidence="1" type="ORF">JOM49_005378</name>
</gene>
<dbReference type="EMBL" id="JAGGMS010000001">
    <property type="protein sequence ID" value="MBP2183852.1"/>
    <property type="molecule type" value="Genomic_DNA"/>
</dbReference>
<dbReference type="RefSeq" id="WP_209666946.1">
    <property type="nucleotide sequence ID" value="NZ_JAGGMS010000001.1"/>
</dbReference>
<keyword evidence="2" id="KW-1185">Reference proteome</keyword>
<accession>A0ABS4PWP5</accession>
<comment type="caution">
    <text evidence="1">The sequence shown here is derived from an EMBL/GenBank/DDBJ whole genome shotgun (WGS) entry which is preliminary data.</text>
</comment>
<protein>
    <recommendedName>
        <fullName evidence="3">WXG100 family type VII secretion target</fullName>
    </recommendedName>
</protein>